<proteinExistence type="predicted"/>
<feature type="compositionally biased region" description="Basic and acidic residues" evidence="1">
    <location>
        <begin position="119"/>
        <end position="135"/>
    </location>
</feature>
<sequence>MPEQPSSTDTKLVGTVSNNLTAISLPANIVKVDNNLPKDPNTSIIETTLTNVERPEGQLDKDVQTSSIKSAVSGTENNQGTKKQTIEKISELNPIEISNNVGQSAVAQKPDVSVKAEIEKTMPDEEEQPPKKIDVEKEDEILNSQNKEVKDSAVEDIGDDPDSEEEDKQDLQDDSEISISKGDIQKMEDKIKENLESNIPLRTTYTAQKSQEDFISKTPQEDFPEDDDHFFSFFLTAIIIVVLLYILYHNKGKFTKVILGLIVEGRQPGRRRNSRGHAYRRLDTLEQAMSSNTPAPPSKIIY</sequence>
<keyword evidence="2" id="KW-0472">Membrane</keyword>
<reference evidence="3" key="1">
    <citation type="submission" date="2022-03" db="EMBL/GenBank/DDBJ databases">
        <authorList>
            <person name="Martin H S."/>
        </authorList>
    </citation>
    <scope>NUCLEOTIDE SEQUENCE</scope>
</reference>
<feature type="non-terminal residue" evidence="3">
    <location>
        <position position="1"/>
    </location>
</feature>
<dbReference type="EMBL" id="OW152824">
    <property type="protein sequence ID" value="CAH2040585.1"/>
    <property type="molecule type" value="Genomic_DNA"/>
</dbReference>
<feature type="region of interest" description="Disordered" evidence="1">
    <location>
        <begin position="63"/>
        <end position="84"/>
    </location>
</feature>
<dbReference type="InterPro" id="IPR037645">
    <property type="entry name" value="KCT2"/>
</dbReference>
<gene>
    <name evidence="3" type="ORF">IPOD504_LOCUS2664</name>
</gene>
<keyword evidence="2" id="KW-1133">Transmembrane helix</keyword>
<feature type="region of interest" description="Disordered" evidence="1">
    <location>
        <begin position="119"/>
        <end position="183"/>
    </location>
</feature>
<keyword evidence="4" id="KW-1185">Reference proteome</keyword>
<evidence type="ECO:0000256" key="2">
    <source>
        <dbReference type="SAM" id="Phobius"/>
    </source>
</evidence>
<accession>A0ABN8HX98</accession>
<evidence type="ECO:0000313" key="3">
    <source>
        <dbReference type="EMBL" id="CAH2040585.1"/>
    </source>
</evidence>
<protein>
    <recommendedName>
        <fullName evidence="5">Trans-Golgi network integral membrane protein 2</fullName>
    </recommendedName>
</protein>
<name>A0ABN8HX98_9NEOP</name>
<evidence type="ECO:0000256" key="1">
    <source>
        <dbReference type="SAM" id="MobiDB-lite"/>
    </source>
</evidence>
<keyword evidence="2" id="KW-0812">Transmembrane</keyword>
<dbReference type="PANTHER" id="PTHR16502:SF0">
    <property type="entry name" value="KERATINOCYTE-ASSOCIATED TRANSMEMBRANE PROTEIN 2"/>
    <property type="match status" value="1"/>
</dbReference>
<feature type="compositionally biased region" description="Polar residues" evidence="1">
    <location>
        <begin position="64"/>
        <end position="83"/>
    </location>
</feature>
<dbReference type="PANTHER" id="PTHR16502">
    <property type="entry name" value="KERATINOCYTE-ASSOCIATED TRANSMEMBRANE PROTEIN 2"/>
    <property type="match status" value="1"/>
</dbReference>
<dbReference type="Proteomes" id="UP000837857">
    <property type="component" value="Chromosome 12"/>
</dbReference>
<organism evidence="3 4">
    <name type="scientific">Iphiclides podalirius</name>
    <name type="common">scarce swallowtail</name>
    <dbReference type="NCBI Taxonomy" id="110791"/>
    <lineage>
        <taxon>Eukaryota</taxon>
        <taxon>Metazoa</taxon>
        <taxon>Ecdysozoa</taxon>
        <taxon>Arthropoda</taxon>
        <taxon>Hexapoda</taxon>
        <taxon>Insecta</taxon>
        <taxon>Pterygota</taxon>
        <taxon>Neoptera</taxon>
        <taxon>Endopterygota</taxon>
        <taxon>Lepidoptera</taxon>
        <taxon>Glossata</taxon>
        <taxon>Ditrysia</taxon>
        <taxon>Papilionoidea</taxon>
        <taxon>Papilionidae</taxon>
        <taxon>Papilioninae</taxon>
        <taxon>Iphiclides</taxon>
    </lineage>
</organism>
<evidence type="ECO:0000313" key="4">
    <source>
        <dbReference type="Proteomes" id="UP000837857"/>
    </source>
</evidence>
<feature type="transmembrane region" description="Helical" evidence="2">
    <location>
        <begin position="230"/>
        <end position="248"/>
    </location>
</feature>
<evidence type="ECO:0008006" key="5">
    <source>
        <dbReference type="Google" id="ProtNLM"/>
    </source>
</evidence>
<feature type="compositionally biased region" description="Acidic residues" evidence="1">
    <location>
        <begin position="154"/>
        <end position="176"/>
    </location>
</feature>